<feature type="compositionally biased region" description="Polar residues" evidence="19">
    <location>
        <begin position="1"/>
        <end position="16"/>
    </location>
</feature>
<evidence type="ECO:0000256" key="11">
    <source>
        <dbReference type="ARBA" id="ARBA00022737"/>
    </source>
</evidence>
<dbReference type="EMBL" id="JAKLMC020000016">
    <property type="protein sequence ID" value="KAK5952162.1"/>
    <property type="molecule type" value="Genomic_DNA"/>
</dbReference>
<evidence type="ECO:0000256" key="10">
    <source>
        <dbReference type="ARBA" id="ARBA00022583"/>
    </source>
</evidence>
<feature type="compositionally biased region" description="Pro residues" evidence="19">
    <location>
        <begin position="1029"/>
        <end position="1044"/>
    </location>
</feature>
<feature type="compositionally biased region" description="Pro residues" evidence="19">
    <location>
        <begin position="1224"/>
        <end position="1237"/>
    </location>
</feature>
<evidence type="ECO:0000259" key="22">
    <source>
        <dbReference type="PROSITE" id="PS51082"/>
    </source>
</evidence>
<accession>A0AAN8ILF6</accession>
<keyword evidence="24" id="KW-1185">Reference proteome</keyword>
<feature type="region of interest" description="Disordered" evidence="19">
    <location>
        <begin position="594"/>
        <end position="653"/>
    </location>
</feature>
<feature type="compositionally biased region" description="Low complexity" evidence="19">
    <location>
        <begin position="61"/>
        <end position="77"/>
    </location>
</feature>
<feature type="coiled-coil region" evidence="18">
    <location>
        <begin position="731"/>
        <end position="765"/>
    </location>
</feature>
<name>A0AAN8ILF6_9EURO</name>
<feature type="compositionally biased region" description="Polar residues" evidence="19">
    <location>
        <begin position="1490"/>
        <end position="1506"/>
    </location>
</feature>
<feature type="compositionally biased region" description="Acidic residues" evidence="19">
    <location>
        <begin position="1188"/>
        <end position="1199"/>
    </location>
</feature>
<feature type="compositionally biased region" description="Pro residues" evidence="19">
    <location>
        <begin position="300"/>
        <end position="309"/>
    </location>
</feature>
<feature type="compositionally biased region" description="Low complexity" evidence="19">
    <location>
        <begin position="85"/>
        <end position="134"/>
    </location>
</feature>
<evidence type="ECO:0000256" key="4">
    <source>
        <dbReference type="ARBA" id="ARBA00009351"/>
    </source>
</evidence>
<feature type="compositionally biased region" description="Polar residues" evidence="19">
    <location>
        <begin position="1095"/>
        <end position="1113"/>
    </location>
</feature>
<dbReference type="InterPro" id="IPR000261">
    <property type="entry name" value="EH_dom"/>
</dbReference>
<gene>
    <name evidence="23" type="primary">PAN1</name>
    <name evidence="23" type="ORF">OHC33_006635</name>
</gene>
<protein>
    <recommendedName>
        <fullName evidence="6">Actin cytoskeleton-regulatory complex protein PAN1</fullName>
    </recommendedName>
    <alternativeName>
        <fullName evidence="7">Actin cytoskeleton-regulatory complex protein pan1</fullName>
    </alternativeName>
</protein>
<feature type="region of interest" description="Disordered" evidence="19">
    <location>
        <begin position="337"/>
        <end position="379"/>
    </location>
</feature>
<feature type="domain" description="WH2" evidence="22">
    <location>
        <begin position="1474"/>
        <end position="1491"/>
    </location>
</feature>
<keyword evidence="14" id="KW-0472">Membrane</keyword>
<feature type="compositionally biased region" description="Low complexity" evidence="19">
    <location>
        <begin position="24"/>
        <end position="34"/>
    </location>
</feature>
<dbReference type="SUPFAM" id="SSF47473">
    <property type="entry name" value="EF-hand"/>
    <property type="match status" value="2"/>
</dbReference>
<keyword evidence="11" id="KW-0677">Repeat</keyword>
<dbReference type="Pfam" id="PF12763">
    <property type="entry name" value="EH"/>
    <property type="match status" value="2"/>
</dbReference>
<comment type="function">
    <text evidence="17">Component of the PAN1 actin cytoskeleton-regulatory complex required for the internalization of endosomes during actin-coupled endocytosis. The complex links the site of endocytosis to the cell membrane-associated actin cytoskeleton. Mediates uptake of external molecules and vacuolar degradation of plasma membrane proteins. Plays a role in the proper organization of the cell membrane-associated actin cytoskeleton and promotes its destabilization.</text>
</comment>
<feature type="compositionally biased region" description="Basic and acidic residues" evidence="19">
    <location>
        <begin position="818"/>
        <end position="845"/>
    </location>
</feature>
<evidence type="ECO:0000256" key="3">
    <source>
        <dbReference type="ARBA" id="ARBA00004413"/>
    </source>
</evidence>
<evidence type="ECO:0000256" key="9">
    <source>
        <dbReference type="ARBA" id="ARBA00022490"/>
    </source>
</evidence>
<keyword evidence="12" id="KW-0967">Endosome</keyword>
<feature type="compositionally biased region" description="Polar residues" evidence="19">
    <location>
        <begin position="1240"/>
        <end position="1249"/>
    </location>
</feature>
<feature type="compositionally biased region" description="Basic and acidic residues" evidence="19">
    <location>
        <begin position="1047"/>
        <end position="1059"/>
    </location>
</feature>
<dbReference type="PROSITE" id="PS51082">
    <property type="entry name" value="WH2"/>
    <property type="match status" value="1"/>
</dbReference>
<dbReference type="Gene3D" id="1.10.238.10">
    <property type="entry name" value="EF-hand"/>
    <property type="match status" value="2"/>
</dbReference>
<comment type="similarity">
    <text evidence="4">Belongs to the PAN1 family.</text>
</comment>
<comment type="subcellular location">
    <subcellularLocation>
        <location evidence="3">Cell membrane</location>
        <topology evidence="3">Peripheral membrane protein</topology>
        <orientation evidence="3">Cytoplasmic side</orientation>
    </subcellularLocation>
    <subcellularLocation>
        <location evidence="2">Cytoplasm</location>
        <location evidence="2">Cytoskeleton</location>
        <location evidence="2">Actin patch</location>
    </subcellularLocation>
    <subcellularLocation>
        <location evidence="1">Endosome membrane</location>
        <topology evidence="1">Peripheral membrane protein</topology>
        <orientation evidence="1">Cytoplasmic side</orientation>
    </subcellularLocation>
</comment>
<proteinExistence type="inferred from homology"/>
<feature type="compositionally biased region" description="Basic and acidic residues" evidence="19">
    <location>
        <begin position="951"/>
        <end position="968"/>
    </location>
</feature>
<dbReference type="CDD" id="cd00052">
    <property type="entry name" value="EH"/>
    <property type="match status" value="2"/>
</dbReference>
<evidence type="ECO:0000313" key="24">
    <source>
        <dbReference type="Proteomes" id="UP001316803"/>
    </source>
</evidence>
<dbReference type="FunFam" id="1.10.238.10:FF:000349">
    <property type="entry name" value="Actin cytoskeleton-regulatory complex protein PAN1"/>
    <property type="match status" value="1"/>
</dbReference>
<comment type="caution">
    <text evidence="23">The sequence shown here is derived from an EMBL/GenBank/DDBJ whole genome shotgun (WGS) entry which is preliminary data.</text>
</comment>
<dbReference type="PANTHER" id="PTHR11216">
    <property type="entry name" value="EH DOMAIN"/>
    <property type="match status" value="1"/>
</dbReference>
<keyword evidence="8" id="KW-1003">Cell membrane</keyword>
<evidence type="ECO:0000256" key="14">
    <source>
        <dbReference type="ARBA" id="ARBA00023136"/>
    </source>
</evidence>
<feature type="compositionally biased region" description="Basic and acidic residues" evidence="19">
    <location>
        <begin position="604"/>
        <end position="619"/>
    </location>
</feature>
<evidence type="ECO:0000256" key="6">
    <source>
        <dbReference type="ARBA" id="ARBA00015110"/>
    </source>
</evidence>
<dbReference type="SMART" id="SM00027">
    <property type="entry name" value="EH"/>
    <property type="match status" value="2"/>
</dbReference>
<evidence type="ECO:0000256" key="7">
    <source>
        <dbReference type="ARBA" id="ARBA00020728"/>
    </source>
</evidence>
<evidence type="ECO:0000256" key="2">
    <source>
        <dbReference type="ARBA" id="ARBA00004134"/>
    </source>
</evidence>
<dbReference type="GO" id="GO:0005886">
    <property type="term" value="C:plasma membrane"/>
    <property type="evidence" value="ECO:0007669"/>
    <property type="project" value="UniProtKB-SubCell"/>
</dbReference>
<feature type="compositionally biased region" description="Pro residues" evidence="19">
    <location>
        <begin position="1439"/>
        <end position="1471"/>
    </location>
</feature>
<keyword evidence="9" id="KW-0963">Cytoplasm</keyword>
<keyword evidence="15" id="KW-0009">Actin-binding</keyword>
<evidence type="ECO:0000256" key="8">
    <source>
        <dbReference type="ARBA" id="ARBA00022475"/>
    </source>
</evidence>
<feature type="compositionally biased region" description="Basic and acidic residues" evidence="19">
    <location>
        <begin position="1119"/>
        <end position="1180"/>
    </location>
</feature>
<organism evidence="23 24">
    <name type="scientific">Knufia fluminis</name>
    <dbReference type="NCBI Taxonomy" id="191047"/>
    <lineage>
        <taxon>Eukaryota</taxon>
        <taxon>Fungi</taxon>
        <taxon>Dikarya</taxon>
        <taxon>Ascomycota</taxon>
        <taxon>Pezizomycotina</taxon>
        <taxon>Eurotiomycetes</taxon>
        <taxon>Chaetothyriomycetidae</taxon>
        <taxon>Chaetothyriales</taxon>
        <taxon>Trichomeriaceae</taxon>
        <taxon>Knufia</taxon>
    </lineage>
</organism>
<dbReference type="InterPro" id="IPR002048">
    <property type="entry name" value="EF_hand_dom"/>
</dbReference>
<dbReference type="PROSITE" id="PS50031">
    <property type="entry name" value="EH"/>
    <property type="match status" value="2"/>
</dbReference>
<dbReference type="PROSITE" id="PS50222">
    <property type="entry name" value="EF_HAND_2"/>
    <property type="match status" value="1"/>
</dbReference>
<feature type="compositionally biased region" description="Low complexity" evidence="19">
    <location>
        <begin position="346"/>
        <end position="365"/>
    </location>
</feature>
<feature type="compositionally biased region" description="Basic and acidic residues" evidence="19">
    <location>
        <begin position="1068"/>
        <end position="1091"/>
    </location>
</feature>
<dbReference type="GO" id="GO:0016197">
    <property type="term" value="P:endosomal transport"/>
    <property type="evidence" value="ECO:0007669"/>
    <property type="project" value="TreeGrafter"/>
</dbReference>
<feature type="domain" description="EH" evidence="20">
    <location>
        <begin position="464"/>
        <end position="553"/>
    </location>
</feature>
<evidence type="ECO:0000256" key="17">
    <source>
        <dbReference type="ARBA" id="ARBA00025194"/>
    </source>
</evidence>
<dbReference type="PANTHER" id="PTHR11216:SF173">
    <property type="entry name" value="ACTIN CYTOSKELETON-REGULATORY COMPLEX PROTEIN PAN1"/>
    <property type="match status" value="1"/>
</dbReference>
<keyword evidence="13 18" id="KW-0175">Coiled coil</keyword>
<evidence type="ECO:0000256" key="16">
    <source>
        <dbReference type="ARBA" id="ARBA00023212"/>
    </source>
</evidence>
<feature type="compositionally biased region" description="Low complexity" evidence="19">
    <location>
        <begin position="939"/>
        <end position="950"/>
    </location>
</feature>
<evidence type="ECO:0000256" key="19">
    <source>
        <dbReference type="SAM" id="MobiDB-lite"/>
    </source>
</evidence>
<feature type="region of interest" description="Disordered" evidence="19">
    <location>
        <begin position="802"/>
        <end position="1506"/>
    </location>
</feature>
<sequence>MYSQSNSFLGGSNSSRPGAGGQFGQQQFNQYQPSNPSPFAPQPTGYGGQQLQPQATGLPGYGQQQQQYGAPQQQPQATGFPGYNQMQQQPSFQQPQPTGFGGQQQQFQQQQAPQSQQQQPQSLAPPAQPLRPQQTSAQIAASFGGSSVPPPAPPKDTAVRRGGIPNIRLSFITATDQAKFEQLFKSAAGTNQALDGEKAKDLLLRSKLQGQDLSQIWILSDTTKSGQLLFPEFALAMYLCNLRLTGQPLPNVLPEKIRNEVSSMVDIISFGIPDDAPGRSVTRTNVPDFDAPLRQNAASPPAPQQPTPQQPTNQALLNQLTAQPTGFLNAAMAQRPGLQPQATGFPGQAQGLQVPGQGLQPQQTGFMQNPQATGYSGPRPPMPPMPTGMPSGLSPSQTGMQSLQAQPTGIPGQWGFVNAPSTGLPNIEAMRNQLMPQAGREAGSFTTQGLAGSAKIPWAITKDEKRIYDDLFRAWDGLHKGFINGDTAIEIMGQSGCDRKDLEAIWTLADPNNKGRLNLDEFAVAMHLIYRRLNGYPVPARLPPELIPPSTRNIDNSIDTVRNMLRQDAETRKQTGAFLQPQRTGVSYLKGHSFRAGSPAATPGRKDATVFRNNDDDIGYRSSARRRLGAGGRTPSPAQGSEMSDDSRYDDLNPDQIRKKIREKKIMLDATDFSDERQQEDEDVLDRRDRREAEDLFRQIRRAQDDIDTHPNSSMGGGDAGAERRSMRRELQRYQDKIPALASDVRKVEQNIATARLELFRLKDAKANPNSASNIVGTGPGGQVTEADRIKARARARMQARAAELAGRPVPQAEDEGASQRRLEQERTTIRADQEKNEAMTRDVEESVNDFVRSLEDGLREEGTNATQDHERRRWEEALGVEDEVRDLIYDLQRGSRTARVRKEEASRPSPQPTPAASQRDIAPQNGTVAERPAPPSQTPSSSSMTSGVSHQDRVASAKERALKRIQDRMAAAGLKPAGESGESVQQRQEREKREREERVRKAQEEDEKREAERQARLAGEGVSTPATPASPKPAGKKPPPPPARKGRQESVDQNDKQAAEMAANARAEADAAKELEAEQKSQHAERKKLEYANPQKTSETGLLTIYRQQAVTQEDDYERERREADARLKALEEQVRQGKLKKQEEKARKKAAEREAKEKEEQLAKRRQEIEAARERERQLQLQLESLGDESSSDDEGPEQPTPQDSSVASLRSPPTTAAEPTSAPPPPPAMAPPVPASDTSSKIDTPLTSPPPRDETRSNNPYFRKMSQASEQSQPAFSPPPVPAAQPFSPPAQKELHSTNPFARLAQQEAAKPLTPSMTGAVSRRRQEESSDWSEAGSDKEDSDNEDGPTGGSAKQLASLLFGTMAPPRPLSAMDRADTPTQASPAPDNAAAAVPPMPGTFSEDTFDAPAAPPPPPPMPDSSGAPPPPPMSDMGAPAAPPPPPPMPGMGAPAAPPPPPPPGAAPMPKPAAPGIGALLGDIKGGKQLRKAQTNDRSTSSSAGRVL</sequence>
<dbReference type="Pfam" id="PF08226">
    <property type="entry name" value="DUF1720"/>
    <property type="match status" value="1"/>
</dbReference>
<feature type="domain" description="EF-hand" evidence="21">
    <location>
        <begin position="497"/>
        <end position="532"/>
    </location>
</feature>
<feature type="region of interest" description="Disordered" evidence="19">
    <location>
        <begin position="1"/>
        <end position="161"/>
    </location>
</feature>
<evidence type="ECO:0000259" key="21">
    <source>
        <dbReference type="PROSITE" id="PS50222"/>
    </source>
</evidence>
<feature type="compositionally biased region" description="Pro residues" evidence="19">
    <location>
        <begin position="1412"/>
        <end position="1432"/>
    </location>
</feature>
<dbReference type="InterPro" id="IPR011992">
    <property type="entry name" value="EF-hand-dom_pair"/>
</dbReference>
<evidence type="ECO:0000313" key="23">
    <source>
        <dbReference type="EMBL" id="KAK5952162.1"/>
    </source>
</evidence>
<feature type="compositionally biased region" description="Low complexity" evidence="19">
    <location>
        <begin position="1214"/>
        <end position="1223"/>
    </location>
</feature>
<feature type="region of interest" description="Disordered" evidence="19">
    <location>
        <begin position="276"/>
        <end position="312"/>
    </location>
</feature>
<dbReference type="GO" id="GO:0006897">
    <property type="term" value="P:endocytosis"/>
    <property type="evidence" value="ECO:0007669"/>
    <property type="project" value="UniProtKB-KW"/>
</dbReference>
<evidence type="ECO:0000256" key="1">
    <source>
        <dbReference type="ARBA" id="ARBA00004125"/>
    </source>
</evidence>
<dbReference type="Pfam" id="PF02205">
    <property type="entry name" value="WH2"/>
    <property type="match status" value="1"/>
</dbReference>
<keyword evidence="10" id="KW-0254">Endocytosis</keyword>
<dbReference type="InterPro" id="IPR013182">
    <property type="entry name" value="DUF1720"/>
</dbReference>
<dbReference type="GO" id="GO:0010008">
    <property type="term" value="C:endosome membrane"/>
    <property type="evidence" value="ECO:0007669"/>
    <property type="project" value="UniProtKB-SubCell"/>
</dbReference>
<feature type="compositionally biased region" description="Basic and acidic residues" evidence="19">
    <location>
        <begin position="988"/>
        <end position="1016"/>
    </location>
</feature>
<dbReference type="SMART" id="SM00054">
    <property type="entry name" value="EFh"/>
    <property type="match status" value="2"/>
</dbReference>
<feature type="compositionally biased region" description="Basic and acidic residues" evidence="19">
    <location>
        <begin position="853"/>
        <end position="877"/>
    </location>
</feature>
<evidence type="ECO:0000259" key="20">
    <source>
        <dbReference type="PROSITE" id="PS50031"/>
    </source>
</evidence>
<evidence type="ECO:0000256" key="18">
    <source>
        <dbReference type="SAM" id="Coils"/>
    </source>
</evidence>
<evidence type="ECO:0000256" key="13">
    <source>
        <dbReference type="ARBA" id="ARBA00023054"/>
    </source>
</evidence>
<dbReference type="GO" id="GO:0003779">
    <property type="term" value="F:actin binding"/>
    <property type="evidence" value="ECO:0007669"/>
    <property type="project" value="UniProtKB-KW"/>
</dbReference>
<dbReference type="GO" id="GO:0005509">
    <property type="term" value="F:calcium ion binding"/>
    <property type="evidence" value="ECO:0007669"/>
    <property type="project" value="InterPro"/>
</dbReference>
<feature type="compositionally biased region" description="Low complexity" evidence="19">
    <location>
        <begin position="1385"/>
        <end position="1396"/>
    </location>
</feature>
<evidence type="ECO:0000256" key="12">
    <source>
        <dbReference type="ARBA" id="ARBA00022753"/>
    </source>
</evidence>
<dbReference type="Proteomes" id="UP001316803">
    <property type="component" value="Unassembled WGS sequence"/>
</dbReference>
<evidence type="ECO:0000256" key="5">
    <source>
        <dbReference type="ARBA" id="ARBA00011159"/>
    </source>
</evidence>
<dbReference type="InterPro" id="IPR003124">
    <property type="entry name" value="WH2_dom"/>
</dbReference>
<keyword evidence="16" id="KW-0206">Cytoskeleton</keyword>
<evidence type="ECO:0000256" key="15">
    <source>
        <dbReference type="ARBA" id="ARBA00023203"/>
    </source>
</evidence>
<reference evidence="23 24" key="1">
    <citation type="submission" date="2022-12" db="EMBL/GenBank/DDBJ databases">
        <title>Genomic features and morphological characterization of a novel Knufia sp. strain isolated from spacecraft assembly facility.</title>
        <authorList>
            <person name="Teixeira M."/>
            <person name="Chander A.M."/>
            <person name="Stajich J.E."/>
            <person name="Venkateswaran K."/>
        </authorList>
    </citation>
    <scope>NUCLEOTIDE SEQUENCE [LARGE SCALE GENOMIC DNA]</scope>
    <source>
        <strain evidence="23 24">FJI-L2-BK-P2</strain>
    </source>
</reference>
<dbReference type="GO" id="GO:0030479">
    <property type="term" value="C:actin cortical patch"/>
    <property type="evidence" value="ECO:0007669"/>
    <property type="project" value="UniProtKB-SubCell"/>
</dbReference>
<comment type="subunit">
    <text evidence="5">Component of the PAN1 actin cytoskeleton-regulatory complex.</text>
</comment>
<feature type="compositionally biased region" description="Pro residues" evidence="19">
    <location>
        <begin position="1279"/>
        <end position="1292"/>
    </location>
</feature>
<feature type="domain" description="EH" evidence="20">
    <location>
        <begin position="176"/>
        <end position="264"/>
    </location>
</feature>